<dbReference type="InterPro" id="IPR012337">
    <property type="entry name" value="RNaseH-like_sf"/>
</dbReference>
<dbReference type="Proteomes" id="UP000469452">
    <property type="component" value="Unassembled WGS sequence"/>
</dbReference>
<dbReference type="Pfam" id="PF00665">
    <property type="entry name" value="rve"/>
    <property type="match status" value="1"/>
</dbReference>
<dbReference type="EMBL" id="VJMI01013232">
    <property type="protein sequence ID" value="KAF0748316.1"/>
    <property type="molecule type" value="Genomic_DNA"/>
</dbReference>
<dbReference type="GO" id="GO:0015074">
    <property type="term" value="P:DNA integration"/>
    <property type="evidence" value="ECO:0007669"/>
    <property type="project" value="InterPro"/>
</dbReference>
<dbReference type="AlphaFoldDB" id="A0A6A5AB39"/>
<feature type="domain" description="Integrase catalytic" evidence="1">
    <location>
        <begin position="1"/>
        <end position="137"/>
    </location>
</feature>
<evidence type="ECO:0000259" key="1">
    <source>
        <dbReference type="PROSITE" id="PS50994"/>
    </source>
</evidence>
<dbReference type="SUPFAM" id="SSF53098">
    <property type="entry name" value="Ribonuclease H-like"/>
    <property type="match status" value="1"/>
</dbReference>
<evidence type="ECO:0000313" key="3">
    <source>
        <dbReference type="Proteomes" id="UP000469452"/>
    </source>
</evidence>
<evidence type="ECO:0000313" key="2">
    <source>
        <dbReference type="EMBL" id="KAF0748316.1"/>
    </source>
</evidence>
<dbReference type="InterPro" id="IPR036397">
    <property type="entry name" value="RNaseH_sf"/>
</dbReference>
<dbReference type="PROSITE" id="PS50994">
    <property type="entry name" value="INTEGRASE"/>
    <property type="match status" value="1"/>
</dbReference>
<dbReference type="InterPro" id="IPR001584">
    <property type="entry name" value="Integrase_cat-core"/>
</dbReference>
<name>A0A6A5AB39_APHAT</name>
<organism evidence="2 3">
    <name type="scientific">Aphanomyces astaci</name>
    <name type="common">Crayfish plague agent</name>
    <dbReference type="NCBI Taxonomy" id="112090"/>
    <lineage>
        <taxon>Eukaryota</taxon>
        <taxon>Sar</taxon>
        <taxon>Stramenopiles</taxon>
        <taxon>Oomycota</taxon>
        <taxon>Saprolegniomycetes</taxon>
        <taxon>Saprolegniales</taxon>
        <taxon>Verrucalvaceae</taxon>
        <taxon>Aphanomyces</taxon>
    </lineage>
</organism>
<protein>
    <recommendedName>
        <fullName evidence="1">Integrase catalytic domain-containing protein</fullName>
    </recommendedName>
</protein>
<proteinExistence type="predicted"/>
<dbReference type="InterPro" id="IPR050951">
    <property type="entry name" value="Retrovirus_Pol_polyprotein"/>
</dbReference>
<dbReference type="Gene3D" id="3.30.420.10">
    <property type="entry name" value="Ribonuclease H-like superfamily/Ribonuclease H"/>
    <property type="match status" value="1"/>
</dbReference>
<reference evidence="2 3" key="1">
    <citation type="submission" date="2019-06" db="EMBL/GenBank/DDBJ databases">
        <title>Genomics analysis of Aphanomyces spp. identifies a new class of oomycete effector associated with host adaptation.</title>
        <authorList>
            <person name="Gaulin E."/>
        </authorList>
    </citation>
    <scope>NUCLEOTIDE SEQUENCE [LARGE SCALE GENOMIC DNA]</scope>
    <source>
        <strain evidence="2 3">E</strain>
    </source>
</reference>
<dbReference type="VEuPathDB" id="FungiDB:H257_18092"/>
<dbReference type="GO" id="GO:0003676">
    <property type="term" value="F:nucleic acid binding"/>
    <property type="evidence" value="ECO:0007669"/>
    <property type="project" value="InterPro"/>
</dbReference>
<dbReference type="PANTHER" id="PTHR37984:SF12">
    <property type="entry name" value="RIBONUCLEASE H"/>
    <property type="match status" value="1"/>
</dbReference>
<sequence>MGEAFSGAKYVLVLKDDLTHYCELIACDGPTNQVCVDALVHWTKRFGMPRVWVSDQGTRFKNVAMKALAHKFKVHHDLTLAYCPWRNGTVERMNRDILQVMRVMLREYQLAEQEWDYLLPVVQANLNQTPAASLASK</sequence>
<comment type="caution">
    <text evidence="2">The sequence shown here is derived from an EMBL/GenBank/DDBJ whole genome shotgun (WGS) entry which is preliminary data.</text>
</comment>
<dbReference type="PANTHER" id="PTHR37984">
    <property type="entry name" value="PROTEIN CBG26694"/>
    <property type="match status" value="1"/>
</dbReference>
<gene>
    <name evidence="2" type="ORF">AaE_007380</name>
</gene>
<accession>A0A6A5AB39</accession>